<keyword evidence="10" id="KW-1185">Reference proteome</keyword>
<geneLocation type="plasmid" evidence="9 10">
    <name>pR24_1</name>
</geneLocation>
<dbReference type="Pfam" id="PF00528">
    <property type="entry name" value="BPD_transp_1"/>
    <property type="match status" value="1"/>
</dbReference>
<evidence type="ECO:0000256" key="1">
    <source>
        <dbReference type="ARBA" id="ARBA00004651"/>
    </source>
</evidence>
<keyword evidence="3" id="KW-1003">Cell membrane</keyword>
<organism evidence="9 10">
    <name type="scientific">Microvirga terrae</name>
    <dbReference type="NCBI Taxonomy" id="2740529"/>
    <lineage>
        <taxon>Bacteria</taxon>
        <taxon>Pseudomonadati</taxon>
        <taxon>Pseudomonadota</taxon>
        <taxon>Alphaproteobacteria</taxon>
        <taxon>Hyphomicrobiales</taxon>
        <taxon>Methylobacteriaceae</taxon>
        <taxon>Microvirga</taxon>
    </lineage>
</organism>
<gene>
    <name evidence="9" type="ORF">HPT29_026775</name>
</gene>
<feature type="transmembrane region" description="Helical" evidence="7">
    <location>
        <begin position="207"/>
        <end position="230"/>
    </location>
</feature>
<keyword evidence="4 7" id="KW-0812">Transmembrane</keyword>
<feature type="transmembrane region" description="Helical" evidence="7">
    <location>
        <begin position="79"/>
        <end position="105"/>
    </location>
</feature>
<evidence type="ECO:0000256" key="7">
    <source>
        <dbReference type="RuleBase" id="RU363032"/>
    </source>
</evidence>
<dbReference type="Gene3D" id="1.10.3720.10">
    <property type="entry name" value="MetI-like"/>
    <property type="match status" value="1"/>
</dbReference>
<keyword evidence="5 7" id="KW-1133">Transmembrane helix</keyword>
<evidence type="ECO:0000256" key="4">
    <source>
        <dbReference type="ARBA" id="ARBA00022692"/>
    </source>
</evidence>
<name>A0ABY5S1G2_9HYPH</name>
<feature type="transmembrane region" description="Helical" evidence="7">
    <location>
        <begin position="117"/>
        <end position="137"/>
    </location>
</feature>
<accession>A0ABY5S1G2</accession>
<proteinExistence type="inferred from homology"/>
<comment type="subcellular location">
    <subcellularLocation>
        <location evidence="1 7">Cell membrane</location>
        <topology evidence="1 7">Multi-pass membrane protein</topology>
    </subcellularLocation>
</comment>
<dbReference type="PROSITE" id="PS50928">
    <property type="entry name" value="ABC_TM1"/>
    <property type="match status" value="1"/>
</dbReference>
<dbReference type="SUPFAM" id="SSF161098">
    <property type="entry name" value="MetI-like"/>
    <property type="match status" value="1"/>
</dbReference>
<keyword evidence="2 7" id="KW-0813">Transport</keyword>
<feature type="domain" description="ABC transmembrane type-1" evidence="8">
    <location>
        <begin position="80"/>
        <end position="288"/>
    </location>
</feature>
<feature type="transmembrane region" description="Helical" evidence="7">
    <location>
        <begin position="269"/>
        <end position="291"/>
    </location>
</feature>
<evidence type="ECO:0000256" key="3">
    <source>
        <dbReference type="ARBA" id="ARBA00022475"/>
    </source>
</evidence>
<feature type="transmembrane region" description="Helical" evidence="7">
    <location>
        <begin position="164"/>
        <end position="186"/>
    </location>
</feature>
<dbReference type="InterPro" id="IPR000515">
    <property type="entry name" value="MetI-like"/>
</dbReference>
<protein>
    <submittedName>
        <fullName evidence="9">Sugar ABC transporter permease</fullName>
    </submittedName>
</protein>
<dbReference type="EMBL" id="CP102846">
    <property type="protein sequence ID" value="UVF22287.1"/>
    <property type="molecule type" value="Genomic_DNA"/>
</dbReference>
<dbReference type="PANTHER" id="PTHR43005:SF1">
    <property type="entry name" value="SPERMIDINE_PUTRESCINE TRANSPORT SYSTEM PERMEASE PROTEIN"/>
    <property type="match status" value="1"/>
</dbReference>
<comment type="similarity">
    <text evidence="7">Belongs to the binding-protein-dependent transport system permease family.</text>
</comment>
<reference evidence="9" key="1">
    <citation type="submission" date="2022-08" db="EMBL/GenBank/DDBJ databases">
        <title>Microvirga terrae sp. nov., isolated from soil.</title>
        <authorList>
            <person name="Kim K.H."/>
            <person name="Seo Y.L."/>
            <person name="Kim J.M."/>
            <person name="Lee J.K."/>
            <person name="Han D.M."/>
            <person name="Jeon C.O."/>
        </authorList>
    </citation>
    <scope>NUCLEOTIDE SEQUENCE</scope>
    <source>
        <strain evidence="9">R24</strain>
        <plasmid evidence="9">pR24_1</plasmid>
    </source>
</reference>
<feature type="transmembrane region" description="Helical" evidence="7">
    <location>
        <begin position="21"/>
        <end position="47"/>
    </location>
</feature>
<dbReference type="PANTHER" id="PTHR43005">
    <property type="entry name" value="BLR7065 PROTEIN"/>
    <property type="match status" value="1"/>
</dbReference>
<evidence type="ECO:0000256" key="5">
    <source>
        <dbReference type="ARBA" id="ARBA00022989"/>
    </source>
</evidence>
<evidence type="ECO:0000313" key="10">
    <source>
        <dbReference type="Proteomes" id="UP001017257"/>
    </source>
</evidence>
<dbReference type="InterPro" id="IPR035906">
    <property type="entry name" value="MetI-like_sf"/>
</dbReference>
<evidence type="ECO:0000313" key="9">
    <source>
        <dbReference type="EMBL" id="UVF22287.1"/>
    </source>
</evidence>
<sequence>MASSKRFGSVLSSWVDKHFAILTVMPTLTVTILVFGLPLILSLMLSFQGWSAQQSLFGGRFVGFANYIDLFSDPQFTQALWLTIAYTVITVFLELTIGLGVALLLNKDVPFVKAFRTALIVPMMITPIVASMCWKLLLDPNYGIVDYFIGSPILWLGDPTLARISVGFVNVWQNAPYVAILLLAGLRSLPSEPIEAAAIDGATRFQIFRHVTFPLLTPYIVVALLLRTIFEFRTFDNVWVMTGGGPADATKLLSVYTFMTSFFAFDMSLGAAASWIMLLIVFVFCVLFVAASRRKENAL</sequence>
<keyword evidence="6 7" id="KW-0472">Membrane</keyword>
<evidence type="ECO:0000256" key="6">
    <source>
        <dbReference type="ARBA" id="ARBA00023136"/>
    </source>
</evidence>
<dbReference type="Proteomes" id="UP001017257">
    <property type="component" value="Plasmid pR24_1"/>
</dbReference>
<dbReference type="RefSeq" id="WP_259060906.1">
    <property type="nucleotide sequence ID" value="NZ_CP102846.1"/>
</dbReference>
<dbReference type="CDD" id="cd06261">
    <property type="entry name" value="TM_PBP2"/>
    <property type="match status" value="1"/>
</dbReference>
<evidence type="ECO:0000259" key="8">
    <source>
        <dbReference type="PROSITE" id="PS50928"/>
    </source>
</evidence>
<keyword evidence="9" id="KW-0614">Plasmid</keyword>
<evidence type="ECO:0000256" key="2">
    <source>
        <dbReference type="ARBA" id="ARBA00022448"/>
    </source>
</evidence>